<proteinExistence type="predicted"/>
<organism evidence="1">
    <name type="scientific">marine sediment metagenome</name>
    <dbReference type="NCBI Taxonomy" id="412755"/>
    <lineage>
        <taxon>unclassified sequences</taxon>
        <taxon>metagenomes</taxon>
        <taxon>ecological metagenomes</taxon>
    </lineage>
</organism>
<dbReference type="AlphaFoldDB" id="A0A0F9USQ7"/>
<name>A0A0F9USQ7_9ZZZZ</name>
<reference evidence="1" key="1">
    <citation type="journal article" date="2015" name="Nature">
        <title>Complex archaea that bridge the gap between prokaryotes and eukaryotes.</title>
        <authorList>
            <person name="Spang A."/>
            <person name="Saw J.H."/>
            <person name="Jorgensen S.L."/>
            <person name="Zaremba-Niedzwiedzka K."/>
            <person name="Martijn J."/>
            <person name="Lind A.E."/>
            <person name="van Eijk R."/>
            <person name="Schleper C."/>
            <person name="Guy L."/>
            <person name="Ettema T.J."/>
        </authorList>
    </citation>
    <scope>NUCLEOTIDE SEQUENCE</scope>
</reference>
<dbReference type="EMBL" id="LAZR01000110">
    <property type="protein sequence ID" value="KKN90512.1"/>
    <property type="molecule type" value="Genomic_DNA"/>
</dbReference>
<sequence>MKEFMTHYVGTLSAAKWLSTVKLSRAHLKEEH</sequence>
<evidence type="ECO:0000313" key="1">
    <source>
        <dbReference type="EMBL" id="KKN90512.1"/>
    </source>
</evidence>
<gene>
    <name evidence="1" type="ORF">LCGC14_0228810</name>
</gene>
<comment type="caution">
    <text evidence="1">The sequence shown here is derived from an EMBL/GenBank/DDBJ whole genome shotgun (WGS) entry which is preliminary data.</text>
</comment>
<protein>
    <submittedName>
        <fullName evidence="1">Uncharacterized protein</fullName>
    </submittedName>
</protein>
<accession>A0A0F9USQ7</accession>